<evidence type="ECO:0000313" key="2">
    <source>
        <dbReference type="EMBL" id="QDU83427.1"/>
    </source>
</evidence>
<dbReference type="Gene3D" id="1.25.10.10">
    <property type="entry name" value="Leucine-rich Repeat Variant"/>
    <property type="match status" value="1"/>
</dbReference>
<evidence type="ECO:0008006" key="4">
    <source>
        <dbReference type="Google" id="ProtNLM"/>
    </source>
</evidence>
<accession>A0A518CW24</accession>
<dbReference type="AlphaFoldDB" id="A0A518CW24"/>
<dbReference type="InterPro" id="IPR011989">
    <property type="entry name" value="ARM-like"/>
</dbReference>
<dbReference type="EMBL" id="CP036290">
    <property type="protein sequence ID" value="QDU83427.1"/>
    <property type="molecule type" value="Genomic_DNA"/>
</dbReference>
<dbReference type="SUPFAM" id="SSF48371">
    <property type="entry name" value="ARM repeat"/>
    <property type="match status" value="1"/>
</dbReference>
<feature type="region of interest" description="Disordered" evidence="1">
    <location>
        <begin position="1"/>
        <end position="31"/>
    </location>
</feature>
<dbReference type="Proteomes" id="UP000319342">
    <property type="component" value="Chromosome"/>
</dbReference>
<proteinExistence type="predicted"/>
<feature type="compositionally biased region" description="Basic and acidic residues" evidence="1">
    <location>
        <begin position="12"/>
        <end position="24"/>
    </location>
</feature>
<gene>
    <name evidence="2" type="ORF">Pla163_05260</name>
</gene>
<dbReference type="InterPro" id="IPR016024">
    <property type="entry name" value="ARM-type_fold"/>
</dbReference>
<sequence>MEGGSGRGGRGRSGDRRARVEHGRRGGGRSTRPLVASAVCLASIVGLVLIERDGSGGAAEHLGDGAVQRAGRGLFATLGPLAVDDATHEDSAPSDAPADEVVAPVEAESAADLVGAGEPLDRAAQTRAWYLENIEGWIDDLRDDHRRENASRARNYLRADVPEIVPALLTALRSDDKQQRHYAAHLLIERGHEPTADLIEVLVDDLRHDALYERNAQDAVTWLDDHLDVARHRLGVALLSDDVQQRFTAAYLLARGGFHETRAAACEILIEHLGDNDMPRDAELAREALTQLSYLVLPQVLVAHRNATDRQALDYLDRIQRDILRRAADPASSRPEHLGTNSYLPYRWIGWSFD</sequence>
<evidence type="ECO:0000313" key="3">
    <source>
        <dbReference type="Proteomes" id="UP000319342"/>
    </source>
</evidence>
<reference evidence="2 3" key="1">
    <citation type="submission" date="2019-02" db="EMBL/GenBank/DDBJ databases">
        <title>Deep-cultivation of Planctomycetes and their phenomic and genomic characterization uncovers novel biology.</title>
        <authorList>
            <person name="Wiegand S."/>
            <person name="Jogler M."/>
            <person name="Boedeker C."/>
            <person name="Pinto D."/>
            <person name="Vollmers J."/>
            <person name="Rivas-Marin E."/>
            <person name="Kohn T."/>
            <person name="Peeters S.H."/>
            <person name="Heuer A."/>
            <person name="Rast P."/>
            <person name="Oberbeckmann S."/>
            <person name="Bunk B."/>
            <person name="Jeske O."/>
            <person name="Meyerdierks A."/>
            <person name="Storesund J.E."/>
            <person name="Kallscheuer N."/>
            <person name="Luecker S."/>
            <person name="Lage O.M."/>
            <person name="Pohl T."/>
            <person name="Merkel B.J."/>
            <person name="Hornburger P."/>
            <person name="Mueller R.-W."/>
            <person name="Bruemmer F."/>
            <person name="Labrenz M."/>
            <person name="Spormann A.M."/>
            <person name="Op den Camp H."/>
            <person name="Overmann J."/>
            <person name="Amann R."/>
            <person name="Jetten M.S.M."/>
            <person name="Mascher T."/>
            <person name="Medema M.H."/>
            <person name="Devos D.P."/>
            <person name="Kaster A.-K."/>
            <person name="Ovreas L."/>
            <person name="Rohde M."/>
            <person name="Galperin M.Y."/>
            <person name="Jogler C."/>
        </authorList>
    </citation>
    <scope>NUCLEOTIDE SEQUENCE [LARGE SCALE GENOMIC DNA]</scope>
    <source>
        <strain evidence="2 3">Pla163</strain>
    </source>
</reference>
<protein>
    <recommendedName>
        <fullName evidence="4">HEAT repeat protein</fullName>
    </recommendedName>
</protein>
<organism evidence="2 3">
    <name type="scientific">Rohdeia mirabilis</name>
    <dbReference type="NCBI Taxonomy" id="2528008"/>
    <lineage>
        <taxon>Bacteria</taxon>
        <taxon>Pseudomonadati</taxon>
        <taxon>Planctomycetota</taxon>
        <taxon>Planctomycetia</taxon>
        <taxon>Planctomycetia incertae sedis</taxon>
        <taxon>Rohdeia</taxon>
    </lineage>
</organism>
<keyword evidence="3" id="KW-1185">Reference proteome</keyword>
<name>A0A518CW24_9BACT</name>
<evidence type="ECO:0000256" key="1">
    <source>
        <dbReference type="SAM" id="MobiDB-lite"/>
    </source>
</evidence>